<dbReference type="SUPFAM" id="SSF140860">
    <property type="entry name" value="Pseudo ankyrin repeat-like"/>
    <property type="match status" value="1"/>
</dbReference>
<dbReference type="Pfam" id="PF13637">
    <property type="entry name" value="Ank_4"/>
    <property type="match status" value="2"/>
</dbReference>
<dbReference type="EMBL" id="NCKW01020459">
    <property type="protein sequence ID" value="POM57886.1"/>
    <property type="molecule type" value="Genomic_DNA"/>
</dbReference>
<dbReference type="InterPro" id="IPR036770">
    <property type="entry name" value="Ankyrin_rpt-contain_sf"/>
</dbReference>
<dbReference type="InterPro" id="IPR052050">
    <property type="entry name" value="SecEffector_AnkRepeat"/>
</dbReference>
<dbReference type="Proteomes" id="UP000237271">
    <property type="component" value="Unassembled WGS sequence"/>
</dbReference>
<dbReference type="Pfam" id="PF12796">
    <property type="entry name" value="Ank_2"/>
    <property type="match status" value="2"/>
</dbReference>
<dbReference type="SMART" id="SM00248">
    <property type="entry name" value="ANK"/>
    <property type="match status" value="4"/>
</dbReference>
<organism evidence="1 2">
    <name type="scientific">Phytophthora palmivora</name>
    <dbReference type="NCBI Taxonomy" id="4796"/>
    <lineage>
        <taxon>Eukaryota</taxon>
        <taxon>Sar</taxon>
        <taxon>Stramenopiles</taxon>
        <taxon>Oomycota</taxon>
        <taxon>Peronosporomycetes</taxon>
        <taxon>Peronosporales</taxon>
        <taxon>Peronosporaceae</taxon>
        <taxon>Phytophthora</taxon>
    </lineage>
</organism>
<sequence length="610" mass="69428">MDWAAAYGHLDVVKWLHVHRREGCTSLAMDSAAREGHLDVVKWLHENRDEGCSPMALTSASGSGHLDMVRWLHDNRSEGCTSTTMARAIAAGHFDVVLFLRDKRLIKVRCAPVNFIECPPFELLQWLLENEPAACEGVRFRLPRGHWYMNEWVQRHNLRQTYQDDRFNDWFVIRERLHTRGIDLGHVSRAIDDFVNELSRDWSLEDAYKKTKSLRCMQYFAAREPKELQPFYQAWIVNNVAEMTIRSGDIKSLQWLVEQYAPQSSITKAAVVAAAEGRLDVLQWLFKNHNTRVHWGGAEWCEGVSGDHKDVVEWLRCHVKLHAEAAPQLMLDAARIGDLLLVQSLHKNYKLPLSNALVEAQRGCQWGVVEWILTSREVEDPKVDMDNIAAQGDIDFLQWIYSQGVVRFTTHSLEFAAFNGHLDILEWLHDGPAKIELSASVLNEAARGGKLEVVKWLHEHQCPSTSAAMEAAAENGYLEVMQWLYANTDVVCTSRALDRAARTGHLGVVKWLHATDTNLYCPAAMNRAAEFGHLHVVKWLHENRPEGCSTEALDCACHLGHLDVAKWLYANRREGCGKWAMDLAASCGHVNVVEWLHQDLHKCCSSWALD</sequence>
<name>A0A2P4WX64_9STRA</name>
<dbReference type="PANTHER" id="PTHR46586:SF3">
    <property type="entry name" value="ANKYRIN REPEAT-CONTAINING PROTEIN"/>
    <property type="match status" value="1"/>
</dbReference>
<dbReference type="PANTHER" id="PTHR46586">
    <property type="entry name" value="ANKYRIN REPEAT-CONTAINING PROTEIN"/>
    <property type="match status" value="1"/>
</dbReference>
<protein>
    <recommendedName>
        <fullName evidence="3">Ankyrin repeat-containing domain</fullName>
    </recommendedName>
</protein>
<reference evidence="1 2" key="1">
    <citation type="journal article" date="2017" name="Genome Biol. Evol.">
        <title>Phytophthora megakarya and P. palmivora, closely related causal agents of cacao black pod rot, underwent increases in genome sizes and gene numbers by different mechanisms.</title>
        <authorList>
            <person name="Ali S.S."/>
            <person name="Shao J."/>
            <person name="Lary D.J."/>
            <person name="Kronmiller B."/>
            <person name="Shen D."/>
            <person name="Strem M.D."/>
            <person name="Amoako-Attah I."/>
            <person name="Akrofi A.Y."/>
            <person name="Begoude B.A."/>
            <person name="Ten Hoopen G.M."/>
            <person name="Coulibaly K."/>
            <person name="Kebe B.I."/>
            <person name="Melnick R.L."/>
            <person name="Guiltinan M.J."/>
            <person name="Tyler B.M."/>
            <person name="Meinhardt L.W."/>
            <person name="Bailey B.A."/>
        </authorList>
    </citation>
    <scope>NUCLEOTIDE SEQUENCE [LARGE SCALE GENOMIC DNA]</scope>
    <source>
        <strain evidence="2">sbr112.9</strain>
    </source>
</reference>
<proteinExistence type="predicted"/>
<keyword evidence="2" id="KW-1185">Reference proteome</keyword>
<dbReference type="OrthoDB" id="543798at2759"/>
<dbReference type="AlphaFoldDB" id="A0A2P4WX64"/>
<feature type="non-terminal residue" evidence="1">
    <location>
        <position position="610"/>
    </location>
</feature>
<evidence type="ECO:0008006" key="3">
    <source>
        <dbReference type="Google" id="ProtNLM"/>
    </source>
</evidence>
<gene>
    <name evidence="1" type="ORF">PHPALM_37543</name>
</gene>
<evidence type="ECO:0000313" key="2">
    <source>
        <dbReference type="Proteomes" id="UP000237271"/>
    </source>
</evidence>
<dbReference type="SUPFAM" id="SSF48403">
    <property type="entry name" value="Ankyrin repeat"/>
    <property type="match status" value="1"/>
</dbReference>
<accession>A0A2P4WX64</accession>
<comment type="caution">
    <text evidence="1">The sequence shown here is derived from an EMBL/GenBank/DDBJ whole genome shotgun (WGS) entry which is preliminary data.</text>
</comment>
<dbReference type="Gene3D" id="1.25.40.20">
    <property type="entry name" value="Ankyrin repeat-containing domain"/>
    <property type="match status" value="3"/>
</dbReference>
<evidence type="ECO:0000313" key="1">
    <source>
        <dbReference type="EMBL" id="POM57886.1"/>
    </source>
</evidence>
<dbReference type="InterPro" id="IPR002110">
    <property type="entry name" value="Ankyrin_rpt"/>
</dbReference>